<protein>
    <recommendedName>
        <fullName evidence="2">C2 domain-containing protein</fullName>
    </recommendedName>
</protein>
<feature type="compositionally biased region" description="Low complexity" evidence="1">
    <location>
        <begin position="118"/>
        <end position="161"/>
    </location>
</feature>
<keyword evidence="4" id="KW-1185">Reference proteome</keyword>
<comment type="caution">
    <text evidence="3">The sequence shown here is derived from an EMBL/GenBank/DDBJ whole genome shotgun (WGS) entry which is preliminary data.</text>
</comment>
<feature type="region of interest" description="Disordered" evidence="1">
    <location>
        <begin position="95"/>
        <end position="166"/>
    </location>
</feature>
<dbReference type="InterPro" id="IPR035892">
    <property type="entry name" value="C2_domain_sf"/>
</dbReference>
<gene>
    <name evidence="3" type="ORF">FNF29_06545</name>
</gene>
<evidence type="ECO:0000256" key="1">
    <source>
        <dbReference type="SAM" id="MobiDB-lite"/>
    </source>
</evidence>
<dbReference type="InterPro" id="IPR036691">
    <property type="entry name" value="Endo/exonu/phosph_ase_sf"/>
</dbReference>
<dbReference type="GO" id="GO:0046856">
    <property type="term" value="P:phosphatidylinositol dephosphorylation"/>
    <property type="evidence" value="ECO:0007669"/>
    <property type="project" value="InterPro"/>
</dbReference>
<dbReference type="Proteomes" id="UP000323011">
    <property type="component" value="Unassembled WGS sequence"/>
</dbReference>
<dbReference type="SUPFAM" id="SSF56219">
    <property type="entry name" value="DNase I-like"/>
    <property type="match status" value="1"/>
</dbReference>
<dbReference type="InterPro" id="IPR000300">
    <property type="entry name" value="IPPc"/>
</dbReference>
<dbReference type="SMART" id="SM00239">
    <property type="entry name" value="C2"/>
    <property type="match status" value="1"/>
</dbReference>
<dbReference type="AlphaFoldDB" id="A0A5A8C7E7"/>
<feature type="compositionally biased region" description="Acidic residues" evidence="1">
    <location>
        <begin position="100"/>
        <end position="117"/>
    </location>
</feature>
<dbReference type="Pfam" id="PF00168">
    <property type="entry name" value="C2"/>
    <property type="match status" value="1"/>
</dbReference>
<feature type="region of interest" description="Disordered" evidence="1">
    <location>
        <begin position="195"/>
        <end position="270"/>
    </location>
</feature>
<dbReference type="EMBL" id="VLTN01000051">
    <property type="protein sequence ID" value="KAA0148607.1"/>
    <property type="molecule type" value="Genomic_DNA"/>
</dbReference>
<reference evidence="3 4" key="1">
    <citation type="submission" date="2019-07" db="EMBL/GenBank/DDBJ databases">
        <title>Genomes of Cafeteria roenbergensis.</title>
        <authorList>
            <person name="Fischer M.G."/>
            <person name="Hackl T."/>
            <person name="Roman M."/>
        </authorList>
    </citation>
    <scope>NUCLEOTIDE SEQUENCE [LARGE SCALE GENOMIC DNA]</scope>
    <source>
        <strain evidence="3 4">BVI</strain>
    </source>
</reference>
<proteinExistence type="predicted"/>
<dbReference type="SMART" id="SM00128">
    <property type="entry name" value="IPPc"/>
    <property type="match status" value="1"/>
</dbReference>
<dbReference type="OMA" id="DILCATW"/>
<dbReference type="PROSITE" id="PS50004">
    <property type="entry name" value="C2"/>
    <property type="match status" value="1"/>
</dbReference>
<name>A0A5A8C7E7_CAFRO</name>
<dbReference type="Gene3D" id="3.60.10.10">
    <property type="entry name" value="Endonuclease/exonuclease/phosphatase"/>
    <property type="match status" value="1"/>
</dbReference>
<evidence type="ECO:0000313" key="4">
    <source>
        <dbReference type="Proteomes" id="UP000323011"/>
    </source>
</evidence>
<dbReference type="SUPFAM" id="SSF49562">
    <property type="entry name" value="C2 domain (Calcium/lipid-binding domain, CaLB)"/>
    <property type="match status" value="1"/>
</dbReference>
<dbReference type="PANTHER" id="PTHR11200">
    <property type="entry name" value="INOSITOL 5-PHOSPHATASE"/>
    <property type="match status" value="1"/>
</dbReference>
<sequence>MAATTAPRVVTGGMSELSSSSTFKHVGNPMQAGGAGGAGERVEPDKVVATYDILCATWNVGNTVPVTLEPWLPAGGGDFDVVAIAAQECKFTEKWKGEDAKDEEDPAGDDDAADAAESDSPTAGGSATGAASSSSSSAAAGPQSSSSSSSSSASASAAGAAEAEERAAMQRLKTALRKEPSATYSVGGGLSASELGATEVRSDSAESDADGTDTELRAAAAAAAAAGKRSPPQTAAAGGGGGGGRSKRASAASPIAGGDGAESPGGLDAMSRQAEIRRAIEGQSPFYKMVVDHLGSDWTVIALSLMFQTGLLVAVRNRVAKNVRDVVKAQEATGLLRVGTNKGGVVVTMSLSGSRLCFVGAHLAAHLQHAGRRDQDVMEIVSQIRLGGRALQEIDFDAQFHHVFWMGDLNYRVDWDKLDGKPPGTTPAEHKARFDRTMAAVEAGDWPALWKADQLLAHQQSGFVFHGFKEVPLAFPPTFKVKRSAELGYKAKRNPSYCDRVLYKSLPRMAPHLAAGPVRAYAELPTSDHKPVSCQFKLDCVDVPNLDETATRAVMAATTPRRSAGAGAGAGAAGGAGASGSGGFGTGPGAGTGDGAAAAIDTRTSAVGSGPADPSGGVAAGSDSHRFVLRFTNLRGSDLIPKDWGDTSDPYIRFYSDPAGLVAPRRADGRRPRSTHVAKTLHPAWPDAEVPDLVLTARTLSDVAKSHLFLAVVDDDAMDEDDPMGQAVLPLGPVVQAALHGDCGRGSEQFAAHADMMGSSAGGDVAHRFRFRLPVTLATSNFCPVQGGGRPTLCGEIEVVMPGSGVTLRHGGEDSFQGCGCNVDGCCATM</sequence>
<evidence type="ECO:0000259" key="2">
    <source>
        <dbReference type="PROSITE" id="PS50004"/>
    </source>
</evidence>
<dbReference type="GO" id="GO:0004439">
    <property type="term" value="F:phosphatidylinositol-4,5-bisphosphate 5-phosphatase activity"/>
    <property type="evidence" value="ECO:0007669"/>
    <property type="project" value="TreeGrafter"/>
</dbReference>
<evidence type="ECO:0000313" key="3">
    <source>
        <dbReference type="EMBL" id="KAA0148607.1"/>
    </source>
</evidence>
<dbReference type="CDD" id="cd00030">
    <property type="entry name" value="C2"/>
    <property type="match status" value="1"/>
</dbReference>
<dbReference type="Pfam" id="PF22669">
    <property type="entry name" value="Exo_endo_phos2"/>
    <property type="match status" value="1"/>
</dbReference>
<organism evidence="3 4">
    <name type="scientific">Cafeteria roenbergensis</name>
    <name type="common">Marine flagellate</name>
    <dbReference type="NCBI Taxonomy" id="33653"/>
    <lineage>
        <taxon>Eukaryota</taxon>
        <taxon>Sar</taxon>
        <taxon>Stramenopiles</taxon>
        <taxon>Bigyra</taxon>
        <taxon>Opalozoa</taxon>
        <taxon>Bicosoecida</taxon>
        <taxon>Cafeteriaceae</taxon>
        <taxon>Cafeteria</taxon>
    </lineage>
</organism>
<dbReference type="InterPro" id="IPR000008">
    <property type="entry name" value="C2_dom"/>
</dbReference>
<dbReference type="Gene3D" id="2.60.40.150">
    <property type="entry name" value="C2 domain"/>
    <property type="match status" value="1"/>
</dbReference>
<feature type="domain" description="C2" evidence="2">
    <location>
        <begin position="610"/>
        <end position="744"/>
    </location>
</feature>
<accession>A0A5A8C7E7</accession>
<feature type="region of interest" description="Disordered" evidence="1">
    <location>
        <begin position="1"/>
        <end position="40"/>
    </location>
</feature>
<dbReference type="InterPro" id="IPR046985">
    <property type="entry name" value="IP5"/>
</dbReference>